<comment type="caution">
    <text evidence="2">The sequence shown here is derived from an EMBL/GenBank/DDBJ whole genome shotgun (WGS) entry which is preliminary data.</text>
</comment>
<name>A0A5K0U990_9VIRU</name>
<evidence type="ECO:0000313" key="2">
    <source>
        <dbReference type="EMBL" id="VBB17923.1"/>
    </source>
</evidence>
<feature type="compositionally biased region" description="Basic and acidic residues" evidence="1">
    <location>
        <begin position="168"/>
        <end position="178"/>
    </location>
</feature>
<proteinExistence type="predicted"/>
<sequence length="178" mass="20102">MSFSAIVKYGKYYNPARLHYSPTTRVICDRCQKENIPVCIGYENQDLCLGCADYVASTMYVNLPEPREPLTLMMSGRFDTALTRMATDRFIGGRDERLTYMMSDRFNFGSRDDDVSSDVSDDVPPHLPTGRVLTKMMTRRFDTNSESPKAKKATTLTSASKPKVVSKPKVETKQSSKK</sequence>
<accession>A0A5K0U990</accession>
<evidence type="ECO:0000256" key="1">
    <source>
        <dbReference type="SAM" id="MobiDB-lite"/>
    </source>
</evidence>
<dbReference type="Proteomes" id="UP000594342">
    <property type="component" value="Unassembled WGS sequence"/>
</dbReference>
<protein>
    <submittedName>
        <fullName evidence="2">Uncharacterized protein</fullName>
    </submittedName>
</protein>
<feature type="region of interest" description="Disordered" evidence="1">
    <location>
        <begin position="138"/>
        <end position="178"/>
    </location>
</feature>
<gene>
    <name evidence="2" type="ORF">YASMINEVIRUS_386</name>
</gene>
<keyword evidence="3" id="KW-1185">Reference proteome</keyword>
<reference evidence="2 3" key="1">
    <citation type="submission" date="2018-10" db="EMBL/GenBank/DDBJ databases">
        <authorList>
            <consortium name="IHU Genomes"/>
        </authorList>
    </citation>
    <scope>NUCLEOTIDE SEQUENCE [LARGE SCALE GENOMIC DNA]</scope>
    <source>
        <strain evidence="2 3">A1</strain>
    </source>
</reference>
<organism evidence="2 3">
    <name type="scientific">Yasminevirus sp. GU-2018</name>
    <dbReference type="NCBI Taxonomy" id="2420051"/>
    <lineage>
        <taxon>Viruses</taxon>
        <taxon>Varidnaviria</taxon>
        <taxon>Bamfordvirae</taxon>
        <taxon>Nucleocytoviricota</taxon>
        <taxon>Megaviricetes</taxon>
        <taxon>Imitervirales</taxon>
        <taxon>Mimiviridae</taxon>
        <taxon>Klosneuvirinae</taxon>
        <taxon>Yasminevirus</taxon>
        <taxon>Yasminevirus saudimassiliense</taxon>
    </lineage>
</organism>
<dbReference type="EMBL" id="UPSH01000001">
    <property type="protein sequence ID" value="VBB17923.1"/>
    <property type="molecule type" value="Genomic_DNA"/>
</dbReference>
<evidence type="ECO:0000313" key="3">
    <source>
        <dbReference type="Proteomes" id="UP000594342"/>
    </source>
</evidence>